<name>A0ABR9KCP9_9ACTN</name>
<evidence type="ECO:0000313" key="5">
    <source>
        <dbReference type="Proteomes" id="UP000661607"/>
    </source>
</evidence>
<evidence type="ECO:0000256" key="2">
    <source>
        <dbReference type="SAM" id="MobiDB-lite"/>
    </source>
</evidence>
<dbReference type="SUPFAM" id="SSF55464">
    <property type="entry name" value="Origin of replication-binding domain, RBD-like"/>
    <property type="match status" value="1"/>
</dbReference>
<accession>A0ABR9KCP9</accession>
<feature type="coiled-coil region" evidence="1">
    <location>
        <begin position="1047"/>
        <end position="1138"/>
    </location>
</feature>
<keyword evidence="5" id="KW-1185">Reference proteome</keyword>
<dbReference type="InterPro" id="IPR027417">
    <property type="entry name" value="P-loop_NTPase"/>
</dbReference>
<reference evidence="4 5" key="1">
    <citation type="submission" date="2020-10" db="EMBL/GenBank/DDBJ databases">
        <title>Sequencing the genomes of 1000 actinobacteria strains.</title>
        <authorList>
            <person name="Klenk H.-P."/>
        </authorList>
    </citation>
    <scope>NUCLEOTIDE SEQUENCE [LARGE SCALE GENOMIC DNA]</scope>
    <source>
        <strain evidence="4 5">DSM 43748</strain>
    </source>
</reference>
<sequence length="1326" mass="143775">MAWVSVIGPSMEQMEYRLQEGAGCGLAQPGEHAHEVADQQIAYRLADERALMWIGEGLREVGITPQTPLTTDQHEAAKALMSGVDPRTGEVLVEAKHLADPRAKLAGEPLVAALEAAAAERGVTVGRMLAARPAMVKRAAQLARGVDREGQAHLIRIHDVEKLARAAGLDLAQVYEASELAYAHKWRDATVRVGNRGYDLTLDVTKSVSVLYGLADAEFAAAIEGVFADAVVETVAAVEGWAAYGQRGHQGDGQRAERMDSTGLLGWVMWHRTARPVDGQAPDPHLHAHVAIANMARGLDGKWSAVGAGGRDIHRHAQAAGALLKARIRRVLIQSYGIAWKREETTGAWEIAAIPERTRVLFSKRNRQMKAVLERLGIDPASSKARHVAAAESRQARGKEAADGDLRAVWHRQADASASRADDDDGGEGAVAGYGQALAEACRHGRAVLPRRPSAAEIAAWIWRPEYGLTAHTKVVSRADVLAAVIDACPDGVEDLADAEALTDQVLACGPVVRLADAGAWHLTNSQRYSSSDILQAEQTVLETTRARYGQGVAVVDQEAAALAVDAFEVGNALAFSVGQREVLARLMSAGHGVDAVIGVAGAGKTTIMAAARSGFEARGLVVRGAATAAVAAANLAAESGIRSTTIATWLQLAVLLGEAERTGTKVVLIGDPLQLRAVGVGGAFRAVHRQVDGLTLTENRRQRDPMERKALELWRTDQRREALRTWGEHGRVHAGAGADDTMARLIADWATARQPYRGAGPQEVHDELAGVLVLAGTNEAVDRLNLAARAVRRELGEIVGPERRYAIAGGRHLVLAVGDHVRVRKNDYRARRGDGPIDVLNGYRGRVKAIDERGRVKVEWRTAGPEGPALQQAWLTPGEIAKGALSYGTAMTVAAAQGLTADHTLIYGAGLDPHTLYAAMTRDRQTARLYLPRELLESDADRAARGQVRGEADALQRALAAYAATLEGDRADRLLTPEPDPIAHQDPAARPPAAVDAARQQDDHEAVRAMLDKAQADIQLASARLALSRSPYGVGLLTDQALAERLASLTAQAEAAGAELAAAEHDRHRFARDGGGPAELALQAERDKLADDLRRIETAERAERRLQQARQQILEGRAEAERLRRRERELAAELEKLGSWRPSHRARRRDLVEVELPEVCERLQQLRERLAPVRVQGPAMEEAARESIAQAPRRVVWPMIRRRHDDLVSDFAAAQRGARSADVSGADSRAAAARLTREHARQELAAALDESERRADLPPDQRDIEHRVRRKEGTRLRAEREKAERERRSREAERERSRHRQLDLGHERPPPTQGRGGPTRGGFGR</sequence>
<feature type="compositionally biased region" description="Gly residues" evidence="2">
    <location>
        <begin position="1315"/>
        <end position="1326"/>
    </location>
</feature>
<proteinExistence type="predicted"/>
<evidence type="ECO:0000313" key="4">
    <source>
        <dbReference type="EMBL" id="MBE1559784.1"/>
    </source>
</evidence>
<evidence type="ECO:0000259" key="3">
    <source>
        <dbReference type="Pfam" id="PF08751"/>
    </source>
</evidence>
<evidence type="ECO:0000256" key="1">
    <source>
        <dbReference type="SAM" id="Coils"/>
    </source>
</evidence>
<feature type="region of interest" description="Disordered" evidence="2">
    <location>
        <begin position="384"/>
        <end position="404"/>
    </location>
</feature>
<dbReference type="NCBIfam" id="NF041492">
    <property type="entry name" value="MobF"/>
    <property type="match status" value="1"/>
</dbReference>
<feature type="compositionally biased region" description="Basic and acidic residues" evidence="2">
    <location>
        <begin position="1251"/>
        <end position="1310"/>
    </location>
</feature>
<organism evidence="4 5">
    <name type="scientific">Nonomuraea africana</name>
    <dbReference type="NCBI Taxonomy" id="46171"/>
    <lineage>
        <taxon>Bacteria</taxon>
        <taxon>Bacillati</taxon>
        <taxon>Actinomycetota</taxon>
        <taxon>Actinomycetes</taxon>
        <taxon>Streptosporangiales</taxon>
        <taxon>Streptosporangiaceae</taxon>
        <taxon>Nonomuraea</taxon>
    </lineage>
</organism>
<gene>
    <name evidence="4" type="ORF">H4W81_002563</name>
</gene>
<dbReference type="EMBL" id="JADBEF010000001">
    <property type="protein sequence ID" value="MBE1559784.1"/>
    <property type="molecule type" value="Genomic_DNA"/>
</dbReference>
<feature type="region of interest" description="Disordered" evidence="2">
    <location>
        <begin position="1247"/>
        <end position="1326"/>
    </location>
</feature>
<comment type="caution">
    <text evidence="4">The sequence shown here is derived from an EMBL/GenBank/DDBJ whole genome shotgun (WGS) entry which is preliminary data.</text>
</comment>
<dbReference type="Proteomes" id="UP000661607">
    <property type="component" value="Unassembled WGS sequence"/>
</dbReference>
<protein>
    <submittedName>
        <fullName evidence="4">Conjugative relaxase-like TrwC/TraI family protein</fullName>
    </submittedName>
</protein>
<dbReference type="SUPFAM" id="SSF52540">
    <property type="entry name" value="P-loop containing nucleoside triphosphate hydrolases"/>
    <property type="match status" value="2"/>
</dbReference>
<dbReference type="RefSeq" id="WP_192775006.1">
    <property type="nucleotide sequence ID" value="NZ_BAAASY010000045.1"/>
</dbReference>
<dbReference type="Pfam" id="PF08751">
    <property type="entry name" value="TrwC"/>
    <property type="match status" value="1"/>
</dbReference>
<dbReference type="Pfam" id="PF13604">
    <property type="entry name" value="AAA_30"/>
    <property type="match status" value="1"/>
</dbReference>
<dbReference type="Gene3D" id="2.30.30.940">
    <property type="match status" value="1"/>
</dbReference>
<feature type="domain" description="TrwC relaxase" evidence="3">
    <location>
        <begin position="37"/>
        <end position="416"/>
    </location>
</feature>
<dbReference type="InterPro" id="IPR014862">
    <property type="entry name" value="TrwC"/>
</dbReference>
<dbReference type="Gene3D" id="3.40.50.300">
    <property type="entry name" value="P-loop containing nucleotide triphosphate hydrolases"/>
    <property type="match status" value="2"/>
</dbReference>
<feature type="compositionally biased region" description="Basic and acidic residues" evidence="2">
    <location>
        <begin position="394"/>
        <end position="404"/>
    </location>
</feature>
<keyword evidence="1" id="KW-0175">Coiled coil</keyword>